<proteinExistence type="predicted"/>
<dbReference type="OrthoDB" id="1644322at2"/>
<evidence type="ECO:0000313" key="3">
    <source>
        <dbReference type="Proteomes" id="UP000243406"/>
    </source>
</evidence>
<gene>
    <name evidence="2" type="ORF">SAMN02745120_0949</name>
</gene>
<feature type="region of interest" description="Disordered" evidence="1">
    <location>
        <begin position="38"/>
        <end position="57"/>
    </location>
</feature>
<organism evidence="2 3">
    <name type="scientific">Acetoanaerobium noterae</name>
    <dbReference type="NCBI Taxonomy" id="745369"/>
    <lineage>
        <taxon>Bacteria</taxon>
        <taxon>Bacillati</taxon>
        <taxon>Bacillota</taxon>
        <taxon>Clostridia</taxon>
        <taxon>Peptostreptococcales</taxon>
        <taxon>Filifactoraceae</taxon>
        <taxon>Acetoanaerobium</taxon>
    </lineage>
</organism>
<reference evidence="3" key="1">
    <citation type="submission" date="2017-02" db="EMBL/GenBank/DDBJ databases">
        <authorList>
            <person name="Varghese N."/>
            <person name="Submissions S."/>
        </authorList>
    </citation>
    <scope>NUCLEOTIDE SEQUENCE [LARGE SCALE GENOMIC DNA]</scope>
    <source>
        <strain evidence="3">ATCC 35199</strain>
    </source>
</reference>
<dbReference type="Proteomes" id="UP000243406">
    <property type="component" value="Unassembled WGS sequence"/>
</dbReference>
<name>A0A1T5AIA0_9FIRM</name>
<evidence type="ECO:0000256" key="1">
    <source>
        <dbReference type="SAM" id="MobiDB-lite"/>
    </source>
</evidence>
<accession>A0A1T5AIA0</accession>
<keyword evidence="3" id="KW-1185">Reference proteome</keyword>
<protein>
    <submittedName>
        <fullName evidence="2">Uncharacterized protein</fullName>
    </submittedName>
</protein>
<sequence length="57" mass="6855">MKEIRGYNKLEMLYPDRCMLKWKPMLLSEHGEKLLDHKLEVEKSENPSKELIKTPKK</sequence>
<dbReference type="EMBL" id="FUYN01000002">
    <property type="protein sequence ID" value="SKB34728.1"/>
    <property type="molecule type" value="Genomic_DNA"/>
</dbReference>
<evidence type="ECO:0000313" key="2">
    <source>
        <dbReference type="EMBL" id="SKB34728.1"/>
    </source>
</evidence>
<dbReference type="RefSeq" id="WP_159446389.1">
    <property type="nucleotide sequence ID" value="NZ_DAMCMJ010000014.1"/>
</dbReference>
<dbReference type="AlphaFoldDB" id="A0A1T5AIA0"/>